<evidence type="ECO:0000256" key="3">
    <source>
        <dbReference type="ARBA" id="ARBA00022989"/>
    </source>
</evidence>
<keyword evidence="3" id="KW-1133">Transmembrane helix</keyword>
<evidence type="ECO:0000259" key="5">
    <source>
        <dbReference type="Pfam" id="PF01094"/>
    </source>
</evidence>
<evidence type="ECO:0000256" key="4">
    <source>
        <dbReference type="ARBA" id="ARBA00023136"/>
    </source>
</evidence>
<dbReference type="GO" id="GO:0016020">
    <property type="term" value="C:membrane"/>
    <property type="evidence" value="ECO:0007669"/>
    <property type="project" value="UniProtKB-SubCell"/>
</dbReference>
<reference evidence="6" key="1">
    <citation type="journal article" date="2019" name="bioRxiv">
        <title>The Genome of the Zebra Mussel, Dreissena polymorpha: A Resource for Invasive Species Research.</title>
        <authorList>
            <person name="McCartney M.A."/>
            <person name="Auch B."/>
            <person name="Kono T."/>
            <person name="Mallez S."/>
            <person name="Zhang Y."/>
            <person name="Obille A."/>
            <person name="Becker A."/>
            <person name="Abrahante J.E."/>
            <person name="Garbe J."/>
            <person name="Badalamenti J.P."/>
            <person name="Herman A."/>
            <person name="Mangelson H."/>
            <person name="Liachko I."/>
            <person name="Sullivan S."/>
            <person name="Sone E.D."/>
            <person name="Koren S."/>
            <person name="Silverstein K.A.T."/>
            <person name="Beckman K.B."/>
            <person name="Gohl D.M."/>
        </authorList>
    </citation>
    <scope>NUCLEOTIDE SEQUENCE</scope>
    <source>
        <strain evidence="6">Duluth1</strain>
        <tissue evidence="6">Whole animal</tissue>
    </source>
</reference>
<gene>
    <name evidence="6" type="ORF">DPMN_010457</name>
</gene>
<feature type="domain" description="Receptor ligand binding region" evidence="5">
    <location>
        <begin position="13"/>
        <end position="89"/>
    </location>
</feature>
<accession>A0A9D4N386</accession>
<dbReference type="InterPro" id="IPR001828">
    <property type="entry name" value="ANF_lig-bd_rcpt"/>
</dbReference>
<protein>
    <recommendedName>
        <fullName evidence="5">Receptor ligand binding region domain-containing protein</fullName>
    </recommendedName>
</protein>
<evidence type="ECO:0000256" key="2">
    <source>
        <dbReference type="ARBA" id="ARBA00022692"/>
    </source>
</evidence>
<dbReference type="InterPro" id="IPR028082">
    <property type="entry name" value="Peripla_BP_I"/>
</dbReference>
<dbReference type="SUPFAM" id="SSF53822">
    <property type="entry name" value="Periplasmic binding protein-like I"/>
    <property type="match status" value="1"/>
</dbReference>
<comment type="caution">
    <text evidence="6">The sequence shown here is derived from an EMBL/GenBank/DDBJ whole genome shotgun (WGS) entry which is preliminary data.</text>
</comment>
<proteinExistence type="predicted"/>
<name>A0A9D4N386_DREPO</name>
<keyword evidence="2" id="KW-0812">Transmembrane</keyword>
<keyword evidence="4" id="KW-0472">Membrane</keyword>
<evidence type="ECO:0000256" key="1">
    <source>
        <dbReference type="ARBA" id="ARBA00004370"/>
    </source>
</evidence>
<sequence length="127" mass="13936">MEASSKPFDIRRVGPAIDIALEDAARTLNMTFEVIKRPYPGDCPYETPVGLLSMLYHQEGIDAVLGPACSQGIQAAARLAQYLKLPMVSGLGNLVLRKPDVDMFKTLTILSYNLQKLSGTYCILMKS</sequence>
<dbReference type="Proteomes" id="UP000828390">
    <property type="component" value="Unassembled WGS sequence"/>
</dbReference>
<organism evidence="6 7">
    <name type="scientific">Dreissena polymorpha</name>
    <name type="common">Zebra mussel</name>
    <name type="synonym">Mytilus polymorpha</name>
    <dbReference type="NCBI Taxonomy" id="45954"/>
    <lineage>
        <taxon>Eukaryota</taxon>
        <taxon>Metazoa</taxon>
        <taxon>Spiralia</taxon>
        <taxon>Lophotrochozoa</taxon>
        <taxon>Mollusca</taxon>
        <taxon>Bivalvia</taxon>
        <taxon>Autobranchia</taxon>
        <taxon>Heteroconchia</taxon>
        <taxon>Euheterodonta</taxon>
        <taxon>Imparidentia</taxon>
        <taxon>Neoheterodontei</taxon>
        <taxon>Myida</taxon>
        <taxon>Dreissenoidea</taxon>
        <taxon>Dreissenidae</taxon>
        <taxon>Dreissena</taxon>
    </lineage>
</organism>
<keyword evidence="7" id="KW-1185">Reference proteome</keyword>
<evidence type="ECO:0000313" key="7">
    <source>
        <dbReference type="Proteomes" id="UP000828390"/>
    </source>
</evidence>
<reference evidence="6" key="2">
    <citation type="submission" date="2020-11" db="EMBL/GenBank/DDBJ databases">
        <authorList>
            <person name="McCartney M.A."/>
            <person name="Auch B."/>
            <person name="Kono T."/>
            <person name="Mallez S."/>
            <person name="Becker A."/>
            <person name="Gohl D.M."/>
            <person name="Silverstein K.A.T."/>
            <person name="Koren S."/>
            <person name="Bechman K.B."/>
            <person name="Herman A."/>
            <person name="Abrahante J.E."/>
            <person name="Garbe J."/>
        </authorList>
    </citation>
    <scope>NUCLEOTIDE SEQUENCE</scope>
    <source>
        <strain evidence="6">Duluth1</strain>
        <tissue evidence="6">Whole animal</tissue>
    </source>
</reference>
<dbReference type="Gene3D" id="3.40.50.2300">
    <property type="match status" value="1"/>
</dbReference>
<evidence type="ECO:0000313" key="6">
    <source>
        <dbReference type="EMBL" id="KAH3886449.1"/>
    </source>
</evidence>
<dbReference type="AlphaFoldDB" id="A0A9D4N386"/>
<comment type="subcellular location">
    <subcellularLocation>
        <location evidence="1">Membrane</location>
    </subcellularLocation>
</comment>
<dbReference type="EMBL" id="JAIWYP010000001">
    <property type="protein sequence ID" value="KAH3886449.1"/>
    <property type="molecule type" value="Genomic_DNA"/>
</dbReference>
<dbReference type="Pfam" id="PF01094">
    <property type="entry name" value="ANF_receptor"/>
    <property type="match status" value="1"/>
</dbReference>